<evidence type="ECO:0000256" key="2">
    <source>
        <dbReference type="ARBA" id="ARBA00022801"/>
    </source>
</evidence>
<keyword evidence="2 4" id="KW-0378">Hydrolase</keyword>
<evidence type="ECO:0000256" key="3">
    <source>
        <dbReference type="ARBA" id="ARBA00023145"/>
    </source>
</evidence>
<dbReference type="OrthoDB" id="9777293at2"/>
<dbReference type="SUPFAM" id="SSF53163">
    <property type="entry name" value="HybD-like"/>
    <property type="match status" value="1"/>
</dbReference>
<dbReference type="InterPro" id="IPR005080">
    <property type="entry name" value="Peptidase_A25"/>
</dbReference>
<dbReference type="GO" id="GO:0009847">
    <property type="term" value="P:spore germination"/>
    <property type="evidence" value="ECO:0007669"/>
    <property type="project" value="UniProtKB-UniRule"/>
</dbReference>
<keyword evidence="7" id="KW-1185">Reference proteome</keyword>
<comment type="similarity">
    <text evidence="4">Belongs to the peptidase A25 family.</text>
</comment>
<evidence type="ECO:0000313" key="6">
    <source>
        <dbReference type="EMBL" id="SHL38061.1"/>
    </source>
</evidence>
<proteinExistence type="inferred from homology"/>
<keyword evidence="1 4" id="KW-0645">Protease</keyword>
<dbReference type="InterPro" id="IPR023430">
    <property type="entry name" value="Pept_HybD-like_dom_sf"/>
</dbReference>
<comment type="subunit">
    <text evidence="4">Homotetramer.</text>
</comment>
<organism evidence="6 7">
    <name type="scientific">Anaerotignum lactatifermentans DSM 14214</name>
    <dbReference type="NCBI Taxonomy" id="1121323"/>
    <lineage>
        <taxon>Bacteria</taxon>
        <taxon>Bacillati</taxon>
        <taxon>Bacillota</taxon>
        <taxon>Clostridia</taxon>
        <taxon>Lachnospirales</taxon>
        <taxon>Anaerotignaceae</taxon>
        <taxon>Anaerotignum</taxon>
    </lineage>
</organism>
<name>A0A1M7A5P4_9FIRM</name>
<evidence type="ECO:0000256" key="5">
    <source>
        <dbReference type="SAM" id="MobiDB-lite"/>
    </source>
</evidence>
<dbReference type="EMBL" id="FRAH01000101">
    <property type="protein sequence ID" value="SHL38061.1"/>
    <property type="molecule type" value="Genomic_DNA"/>
</dbReference>
<protein>
    <recommendedName>
        <fullName evidence="4">Germination protease</fullName>
        <ecNumber evidence="4">3.4.24.78</ecNumber>
    </recommendedName>
    <alternativeName>
        <fullName evidence="4">GPR endopeptidase</fullName>
    </alternativeName>
    <alternativeName>
        <fullName evidence="4">Germination proteinase</fullName>
    </alternativeName>
    <alternativeName>
        <fullName evidence="4">Spore protease</fullName>
    </alternativeName>
</protein>
<dbReference type="PIRSF" id="PIRSF019549">
    <property type="entry name" value="Peptidase_A25"/>
    <property type="match status" value="1"/>
</dbReference>
<dbReference type="AlphaFoldDB" id="A0A1M7A5P4"/>
<dbReference type="GO" id="GO:0006508">
    <property type="term" value="P:proteolysis"/>
    <property type="evidence" value="ECO:0007669"/>
    <property type="project" value="UniProtKB-UniRule"/>
</dbReference>
<feature type="region of interest" description="Disordered" evidence="5">
    <location>
        <begin position="23"/>
        <end position="45"/>
    </location>
</feature>
<keyword evidence="3 4" id="KW-0865">Zymogen</keyword>
<dbReference type="NCBIfam" id="TIGR01441">
    <property type="entry name" value="GPR"/>
    <property type="match status" value="1"/>
</dbReference>
<gene>
    <name evidence="4" type="primary">gpr</name>
    <name evidence="6" type="ORF">SAMN02745138_03335</name>
</gene>
<dbReference type="GO" id="GO:0004222">
    <property type="term" value="F:metalloendopeptidase activity"/>
    <property type="evidence" value="ECO:0007669"/>
    <property type="project" value="UniProtKB-UniRule"/>
</dbReference>
<comment type="catalytic activity">
    <reaction evidence="4">
        <text>Endopeptidase action with P4 Glu or Asp, P1 preferably Glu &gt; Asp, P1' hydrophobic and P2' Ala.</text>
        <dbReference type="EC" id="3.4.24.78"/>
    </reaction>
</comment>
<dbReference type="Proteomes" id="UP000183975">
    <property type="component" value="Unassembled WGS sequence"/>
</dbReference>
<dbReference type="RefSeq" id="WP_072853661.1">
    <property type="nucleotide sequence ID" value="NZ_FRAH01000101.1"/>
</dbReference>
<comment type="function">
    <text evidence="4">Initiates the rapid degradation of small, acid-soluble proteins during spore germination.</text>
</comment>
<comment type="PTM">
    <text evidence="4">Autoproteolytically processed. The inactive tetrameric zymogen termed p46 autoprocesses to a smaller form termed p41, which is active only during spore germination.</text>
</comment>
<dbReference type="Gene3D" id="3.40.50.1450">
    <property type="entry name" value="HybD-like"/>
    <property type="match status" value="1"/>
</dbReference>
<evidence type="ECO:0000256" key="1">
    <source>
        <dbReference type="ARBA" id="ARBA00022670"/>
    </source>
</evidence>
<feature type="propeptide" id="PRO_5009990248" evidence="4">
    <location>
        <begin position="1"/>
        <end position="17"/>
    </location>
</feature>
<accession>A0A1M7A5P4</accession>
<sequence>MEQKDKQTAEKFTVRTDLAIEAREIAREGREEAGEPDGVQVETSHTKDYELTRVHILTEQGSQTMGKPMGSYITLEAQKLKENDPESHSSIVAVLSKELQHLAKLKKQGTALVVGLGNWNITPDALGPKVVSRILVTRHLRDTLPEEMAQTVRPVAAVSPGVMGITGIETGEIVKGIVEKMHPDLVIAIDALAARKTSRINAAIQLSDTGLAPGAGVGNKRKMLSEETLGVPVIAIGVPTVVDAATLVNDTMDRMLTEMRSQTEEHSPFYQMLMDMESEDKYGLITELLTPAAENMFVTPKEVDAVVDRLADIIAKAVNMAMQPGLTEEDWSLFG</sequence>
<evidence type="ECO:0000313" key="7">
    <source>
        <dbReference type="Proteomes" id="UP000183975"/>
    </source>
</evidence>
<evidence type="ECO:0000256" key="4">
    <source>
        <dbReference type="HAMAP-Rule" id="MF_00626"/>
    </source>
</evidence>
<feature type="compositionally biased region" description="Basic and acidic residues" evidence="5">
    <location>
        <begin position="23"/>
        <end position="33"/>
    </location>
</feature>
<dbReference type="HAMAP" id="MF_00626">
    <property type="entry name" value="Germination_prot"/>
    <property type="match status" value="1"/>
</dbReference>
<dbReference type="EC" id="3.4.24.78" evidence="4"/>
<reference evidence="6 7" key="1">
    <citation type="submission" date="2016-11" db="EMBL/GenBank/DDBJ databases">
        <authorList>
            <person name="Jaros S."/>
            <person name="Januszkiewicz K."/>
            <person name="Wedrychowicz H."/>
        </authorList>
    </citation>
    <scope>NUCLEOTIDE SEQUENCE [LARGE SCALE GENOMIC DNA]</scope>
    <source>
        <strain evidence="6 7">DSM 14214</strain>
    </source>
</reference>
<feature type="chain" id="PRO_5023287052" description="Germination protease" evidence="4">
    <location>
        <begin position="18"/>
        <end position="335"/>
    </location>
</feature>
<dbReference type="Pfam" id="PF03418">
    <property type="entry name" value="Peptidase_A25"/>
    <property type="match status" value="1"/>
</dbReference>